<evidence type="ECO:0000256" key="3">
    <source>
        <dbReference type="ARBA" id="ARBA00012438"/>
    </source>
</evidence>
<organism evidence="19 20">
    <name type="scientific">Parvibium lacunae</name>
    <dbReference type="NCBI Taxonomy" id="1888893"/>
    <lineage>
        <taxon>Bacteria</taxon>
        <taxon>Pseudomonadati</taxon>
        <taxon>Pseudomonadota</taxon>
        <taxon>Betaproteobacteria</taxon>
        <taxon>Burkholderiales</taxon>
        <taxon>Alcaligenaceae</taxon>
        <taxon>Parvibium</taxon>
    </lineage>
</organism>
<dbReference type="SUPFAM" id="SSF47384">
    <property type="entry name" value="Homodimeric domain of signal transducing histidine kinase"/>
    <property type="match status" value="1"/>
</dbReference>
<dbReference type="RefSeq" id="WP_114402736.1">
    <property type="nucleotide sequence ID" value="NZ_QPGB01000002.1"/>
</dbReference>
<keyword evidence="16" id="KW-0472">Membrane</keyword>
<comment type="catalytic activity">
    <reaction evidence="1">
        <text>ATP + protein L-histidine = ADP + protein N-phospho-L-histidine.</text>
        <dbReference type="EC" id="2.7.13.3"/>
    </reaction>
</comment>
<keyword evidence="12 19" id="KW-0418">Kinase</keyword>
<feature type="domain" description="Histidine kinase" evidence="18">
    <location>
        <begin position="205"/>
        <end position="421"/>
    </location>
</feature>
<evidence type="ECO:0000256" key="14">
    <source>
        <dbReference type="ARBA" id="ARBA00022989"/>
    </source>
</evidence>
<keyword evidence="14" id="KW-1133">Transmembrane helix</keyword>
<evidence type="ECO:0000256" key="1">
    <source>
        <dbReference type="ARBA" id="ARBA00000085"/>
    </source>
</evidence>
<dbReference type="InterPro" id="IPR005467">
    <property type="entry name" value="His_kinase_dom"/>
</dbReference>
<dbReference type="InterPro" id="IPR035965">
    <property type="entry name" value="PAS-like_dom_sf"/>
</dbReference>
<evidence type="ECO:0000256" key="8">
    <source>
        <dbReference type="ARBA" id="ARBA00022592"/>
    </source>
</evidence>
<keyword evidence="10" id="KW-0812">Transmembrane</keyword>
<dbReference type="GO" id="GO:0006355">
    <property type="term" value="P:regulation of DNA-templated transcription"/>
    <property type="evidence" value="ECO:0007669"/>
    <property type="project" value="InterPro"/>
</dbReference>
<dbReference type="GO" id="GO:0006817">
    <property type="term" value="P:phosphate ion transport"/>
    <property type="evidence" value="ECO:0007669"/>
    <property type="project" value="UniProtKB-KW"/>
</dbReference>
<dbReference type="InterPro" id="IPR014310">
    <property type="entry name" value="Sig_transdc_His_kinase_PhoR"/>
</dbReference>
<dbReference type="Pfam" id="PF02518">
    <property type="entry name" value="HATPase_c"/>
    <property type="match status" value="1"/>
</dbReference>
<dbReference type="Proteomes" id="UP000252357">
    <property type="component" value="Unassembled WGS sequence"/>
</dbReference>
<dbReference type="CDD" id="cd00082">
    <property type="entry name" value="HisKA"/>
    <property type="match status" value="1"/>
</dbReference>
<dbReference type="PRINTS" id="PR00344">
    <property type="entry name" value="BCTRLSENSOR"/>
</dbReference>
<comment type="caution">
    <text evidence="19">The sequence shown here is derived from an EMBL/GenBank/DDBJ whole genome shotgun (WGS) entry which is preliminary data.</text>
</comment>
<keyword evidence="13" id="KW-0067">ATP-binding</keyword>
<keyword evidence="11" id="KW-0547">Nucleotide-binding</keyword>
<evidence type="ECO:0000256" key="5">
    <source>
        <dbReference type="ARBA" id="ARBA00022448"/>
    </source>
</evidence>
<dbReference type="AlphaFoldDB" id="A0A368L5G1"/>
<dbReference type="GO" id="GO:0005886">
    <property type="term" value="C:plasma membrane"/>
    <property type="evidence" value="ECO:0007669"/>
    <property type="project" value="UniProtKB-SubCell"/>
</dbReference>
<keyword evidence="15" id="KW-0902">Two-component regulatory system</keyword>
<accession>A0A368L5G1</accession>
<evidence type="ECO:0000256" key="16">
    <source>
        <dbReference type="ARBA" id="ARBA00023136"/>
    </source>
</evidence>
<evidence type="ECO:0000256" key="12">
    <source>
        <dbReference type="ARBA" id="ARBA00022777"/>
    </source>
</evidence>
<sequence length="426" mass="48042">MYSLKKTVAIALLILLGWRIQQLTPCLLFAVILQSYWLYRDAASLKKFTDWVKRDLSRPLPRLPQSWEELIGLMYRSSKLRARQQHTLTQALLSFRSAAQAMPDGVITLDANNHIEWLNATAESQFSLQGNRDLQQPLFNFVRQPEVADLLNAQQWGKVAHIRNHRGQTLAVQFVTFGAGQKMLLARDITQLEKLETMRRDFVANVSHELKTPLTVLAGFLETLQEHQDLPASQQSHYIHLMNDQAQRMRRLVEDLLTLSALEASAGASDERWLNLTELTNAITEDAYVLSQQQHQIQLSPPPAYLILGNESELRSALGNLVSNAVRYTPPGGTISLSWQETQDQLAFHVADTGLGIEAQHLPRLTERFYRVDRARSHATGGTGLGLAIVKHALTHHQARLDVESELGKGSTFKAVFPLARFRPVN</sequence>
<dbReference type="PANTHER" id="PTHR45453:SF1">
    <property type="entry name" value="PHOSPHATE REGULON SENSOR PROTEIN PHOR"/>
    <property type="match status" value="1"/>
</dbReference>
<dbReference type="EC" id="2.7.13.3" evidence="3"/>
<evidence type="ECO:0000313" key="20">
    <source>
        <dbReference type="Proteomes" id="UP000252357"/>
    </source>
</evidence>
<dbReference type="GO" id="GO:0005524">
    <property type="term" value="F:ATP binding"/>
    <property type="evidence" value="ECO:0007669"/>
    <property type="project" value="UniProtKB-KW"/>
</dbReference>
<dbReference type="FunFam" id="3.30.565.10:FF:000032">
    <property type="entry name" value="Phosphate regulon sensor histidine kinase PhoR"/>
    <property type="match status" value="1"/>
</dbReference>
<proteinExistence type="predicted"/>
<dbReference type="InterPro" id="IPR003594">
    <property type="entry name" value="HATPase_dom"/>
</dbReference>
<dbReference type="InterPro" id="IPR003661">
    <property type="entry name" value="HisK_dim/P_dom"/>
</dbReference>
<dbReference type="Gene3D" id="3.30.450.20">
    <property type="entry name" value="PAS domain"/>
    <property type="match status" value="1"/>
</dbReference>
<evidence type="ECO:0000313" key="19">
    <source>
        <dbReference type="EMBL" id="RCS58652.1"/>
    </source>
</evidence>
<keyword evidence="5" id="KW-0813">Transport</keyword>
<dbReference type="InterPro" id="IPR004358">
    <property type="entry name" value="Sig_transdc_His_kin-like_C"/>
</dbReference>
<evidence type="ECO:0000256" key="9">
    <source>
        <dbReference type="ARBA" id="ARBA00022679"/>
    </source>
</evidence>
<reference evidence="19 20" key="1">
    <citation type="journal article" date="2018" name="Int. J. Syst. Evol. Microbiol.">
        <title>Parvibium lacunae gen. nov., sp. nov., a new member of the family Alcaligenaceae isolated from a freshwater pond.</title>
        <authorList>
            <person name="Chen W.M."/>
            <person name="Xie P.B."/>
            <person name="Hsu M.Y."/>
            <person name="Sheu S.Y."/>
        </authorList>
    </citation>
    <scope>NUCLEOTIDE SEQUENCE [LARGE SCALE GENOMIC DNA]</scope>
    <source>
        <strain evidence="19 20">KMB9</strain>
    </source>
</reference>
<dbReference type="GO" id="GO:0000155">
    <property type="term" value="F:phosphorelay sensor kinase activity"/>
    <property type="evidence" value="ECO:0007669"/>
    <property type="project" value="InterPro"/>
</dbReference>
<evidence type="ECO:0000256" key="10">
    <source>
        <dbReference type="ARBA" id="ARBA00022692"/>
    </source>
</evidence>
<dbReference type="PANTHER" id="PTHR45453">
    <property type="entry name" value="PHOSPHATE REGULON SENSOR PROTEIN PHOR"/>
    <property type="match status" value="1"/>
</dbReference>
<dbReference type="InterPro" id="IPR013767">
    <property type="entry name" value="PAS_fold"/>
</dbReference>
<evidence type="ECO:0000256" key="4">
    <source>
        <dbReference type="ARBA" id="ARBA00019665"/>
    </source>
</evidence>
<keyword evidence="20" id="KW-1185">Reference proteome</keyword>
<dbReference type="InterPro" id="IPR050351">
    <property type="entry name" value="BphY/WalK/GraS-like"/>
</dbReference>
<dbReference type="SMART" id="SM00388">
    <property type="entry name" value="HisKA"/>
    <property type="match status" value="1"/>
</dbReference>
<dbReference type="OrthoDB" id="9813151at2"/>
<dbReference type="Gene3D" id="1.10.287.130">
    <property type="match status" value="1"/>
</dbReference>
<dbReference type="Pfam" id="PF00989">
    <property type="entry name" value="PAS"/>
    <property type="match status" value="1"/>
</dbReference>
<dbReference type="SMART" id="SM00091">
    <property type="entry name" value="PAS"/>
    <property type="match status" value="1"/>
</dbReference>
<evidence type="ECO:0000256" key="17">
    <source>
        <dbReference type="ARBA" id="ARBA00025207"/>
    </source>
</evidence>
<keyword evidence="8" id="KW-0592">Phosphate transport</keyword>
<dbReference type="SUPFAM" id="SSF55785">
    <property type="entry name" value="PYP-like sensor domain (PAS domain)"/>
    <property type="match status" value="1"/>
</dbReference>
<evidence type="ECO:0000256" key="11">
    <source>
        <dbReference type="ARBA" id="ARBA00022741"/>
    </source>
</evidence>
<evidence type="ECO:0000256" key="7">
    <source>
        <dbReference type="ARBA" id="ARBA00022553"/>
    </source>
</evidence>
<dbReference type="SUPFAM" id="SSF55874">
    <property type="entry name" value="ATPase domain of HSP90 chaperone/DNA topoisomerase II/histidine kinase"/>
    <property type="match status" value="1"/>
</dbReference>
<dbReference type="GO" id="GO:0004721">
    <property type="term" value="F:phosphoprotein phosphatase activity"/>
    <property type="evidence" value="ECO:0007669"/>
    <property type="project" value="InterPro"/>
</dbReference>
<keyword evidence="9" id="KW-0808">Transferase</keyword>
<protein>
    <recommendedName>
        <fullName evidence="4">Phosphate regulon sensor protein PhoR</fullName>
        <ecNumber evidence="3">2.7.13.3</ecNumber>
    </recommendedName>
</protein>
<dbReference type="SMART" id="SM00387">
    <property type="entry name" value="HATPase_c"/>
    <property type="match status" value="1"/>
</dbReference>
<dbReference type="Gene3D" id="3.30.565.10">
    <property type="entry name" value="Histidine kinase-like ATPase, C-terminal domain"/>
    <property type="match status" value="1"/>
</dbReference>
<dbReference type="Pfam" id="PF00512">
    <property type="entry name" value="HisKA"/>
    <property type="match status" value="1"/>
</dbReference>
<dbReference type="InterPro" id="IPR021766">
    <property type="entry name" value="PhoR_N"/>
</dbReference>
<name>A0A368L5G1_9BURK</name>
<dbReference type="InterPro" id="IPR036890">
    <property type="entry name" value="HATPase_C_sf"/>
</dbReference>
<evidence type="ECO:0000256" key="13">
    <source>
        <dbReference type="ARBA" id="ARBA00022840"/>
    </source>
</evidence>
<dbReference type="InterPro" id="IPR000014">
    <property type="entry name" value="PAS"/>
</dbReference>
<evidence type="ECO:0000259" key="18">
    <source>
        <dbReference type="PROSITE" id="PS50109"/>
    </source>
</evidence>
<evidence type="ECO:0000256" key="2">
    <source>
        <dbReference type="ARBA" id="ARBA00004236"/>
    </source>
</evidence>
<keyword evidence="6" id="KW-1003">Cell membrane</keyword>
<dbReference type="NCBIfam" id="TIGR02966">
    <property type="entry name" value="phoR_proteo"/>
    <property type="match status" value="1"/>
</dbReference>
<dbReference type="InterPro" id="IPR036097">
    <property type="entry name" value="HisK_dim/P_sf"/>
</dbReference>
<keyword evidence="7" id="KW-0597">Phosphoprotein</keyword>
<evidence type="ECO:0000256" key="6">
    <source>
        <dbReference type="ARBA" id="ARBA00022475"/>
    </source>
</evidence>
<dbReference type="EMBL" id="QPGB01000002">
    <property type="protein sequence ID" value="RCS58652.1"/>
    <property type="molecule type" value="Genomic_DNA"/>
</dbReference>
<comment type="function">
    <text evidence="17">Member of the two-component regulatory system PhoR/PhoB involved in the phosphate regulon genes expression. PhoR may function as a membrane-associated protein kinase that phosphorylates PhoB in response to environmental signals.</text>
</comment>
<comment type="subcellular location">
    <subcellularLocation>
        <location evidence="2">Cell membrane</location>
    </subcellularLocation>
</comment>
<dbReference type="GO" id="GO:0016036">
    <property type="term" value="P:cellular response to phosphate starvation"/>
    <property type="evidence" value="ECO:0007669"/>
    <property type="project" value="TreeGrafter"/>
</dbReference>
<dbReference type="PROSITE" id="PS50109">
    <property type="entry name" value="HIS_KIN"/>
    <property type="match status" value="1"/>
</dbReference>
<evidence type="ECO:0000256" key="15">
    <source>
        <dbReference type="ARBA" id="ARBA00023012"/>
    </source>
</evidence>
<dbReference type="Pfam" id="PF11808">
    <property type="entry name" value="PhoR"/>
    <property type="match status" value="1"/>
</dbReference>
<dbReference type="FunFam" id="1.10.287.130:FF:000008">
    <property type="entry name" value="Two-component sensor histidine kinase"/>
    <property type="match status" value="1"/>
</dbReference>
<gene>
    <name evidence="19" type="primary">phoR</name>
    <name evidence="19" type="ORF">DU000_07585</name>
</gene>